<name>A0A6C0GQI8_9BACT</name>
<gene>
    <name evidence="1" type="ORF">GXP67_28620</name>
</gene>
<dbReference type="KEGG" id="rhoz:GXP67_28620"/>
<dbReference type="EMBL" id="CP048222">
    <property type="protein sequence ID" value="QHT70336.1"/>
    <property type="molecule type" value="Genomic_DNA"/>
</dbReference>
<proteinExistence type="predicted"/>
<evidence type="ECO:0000313" key="2">
    <source>
        <dbReference type="Proteomes" id="UP000480178"/>
    </source>
</evidence>
<protein>
    <submittedName>
        <fullName evidence="1">Uncharacterized protein</fullName>
    </submittedName>
</protein>
<keyword evidence="2" id="KW-1185">Reference proteome</keyword>
<accession>A0A6C0GQI8</accession>
<dbReference type="Proteomes" id="UP000480178">
    <property type="component" value="Chromosome"/>
</dbReference>
<sequence>METMNNHNQICTYSIENLTVPQTDAEWSEGELEQKAQFLIARCYQILSDIKEKRDRMKLNS</sequence>
<dbReference type="RefSeq" id="WP_162446315.1">
    <property type="nucleotide sequence ID" value="NZ_CP048222.1"/>
</dbReference>
<evidence type="ECO:0000313" key="1">
    <source>
        <dbReference type="EMBL" id="QHT70336.1"/>
    </source>
</evidence>
<dbReference type="AlphaFoldDB" id="A0A6C0GQI8"/>
<organism evidence="1 2">
    <name type="scientific">Rhodocytophaga rosea</name>
    <dbReference type="NCBI Taxonomy" id="2704465"/>
    <lineage>
        <taxon>Bacteria</taxon>
        <taxon>Pseudomonadati</taxon>
        <taxon>Bacteroidota</taxon>
        <taxon>Cytophagia</taxon>
        <taxon>Cytophagales</taxon>
        <taxon>Rhodocytophagaceae</taxon>
        <taxon>Rhodocytophaga</taxon>
    </lineage>
</organism>
<reference evidence="1 2" key="1">
    <citation type="submission" date="2020-01" db="EMBL/GenBank/DDBJ databases">
        <authorList>
            <person name="Kim M.K."/>
        </authorList>
    </citation>
    <scope>NUCLEOTIDE SEQUENCE [LARGE SCALE GENOMIC DNA]</scope>
    <source>
        <strain evidence="1 2">172606-1</strain>
    </source>
</reference>